<comment type="caution">
    <text evidence="1">The sequence shown here is derived from an EMBL/GenBank/DDBJ whole genome shotgun (WGS) entry which is preliminary data.</text>
</comment>
<proteinExistence type="predicted"/>
<dbReference type="SUPFAM" id="SSF81301">
    <property type="entry name" value="Nucleotidyltransferase"/>
    <property type="match status" value="1"/>
</dbReference>
<dbReference type="Pfam" id="PF04229">
    <property type="entry name" value="GrpB"/>
    <property type="match status" value="1"/>
</dbReference>
<sequence length="182" mass="21865">MIILDNILKDECFKKRYPIILVCHNNKWIEWYKGMEVKLSKLLKDIPVNIYHIGSSAIPNIKSKNIIDILIETIDDRNFGNIVKILSKEWELRWNEDDRAFLVKGYGEKGFLDRVFHLHIRKKGDITEVEFKNILLEYPEVAKKYEALKLKLEKEYKFDRERYTEGKTEFIDNIIREYSLHK</sequence>
<organism evidence="1 2">
    <name type="scientific">Gemella haemolysans</name>
    <dbReference type="NCBI Taxonomy" id="1379"/>
    <lineage>
        <taxon>Bacteria</taxon>
        <taxon>Bacillati</taxon>
        <taxon>Bacillota</taxon>
        <taxon>Bacilli</taxon>
        <taxon>Bacillales</taxon>
        <taxon>Gemellaceae</taxon>
        <taxon>Gemella</taxon>
    </lineage>
</organism>
<dbReference type="Proteomes" id="UP001212217">
    <property type="component" value="Unassembled WGS sequence"/>
</dbReference>
<gene>
    <name evidence="1" type="ORF">PNO30_04665</name>
</gene>
<evidence type="ECO:0000313" key="2">
    <source>
        <dbReference type="Proteomes" id="UP001212217"/>
    </source>
</evidence>
<dbReference type="PANTHER" id="PTHR34822">
    <property type="entry name" value="GRPB DOMAIN PROTEIN (AFU_ORTHOLOGUE AFUA_1G01530)"/>
    <property type="match status" value="1"/>
</dbReference>
<dbReference type="PANTHER" id="PTHR34822:SF1">
    <property type="entry name" value="GRPB FAMILY PROTEIN"/>
    <property type="match status" value="1"/>
</dbReference>
<dbReference type="Gene3D" id="3.30.460.10">
    <property type="entry name" value="Beta Polymerase, domain 2"/>
    <property type="match status" value="1"/>
</dbReference>
<dbReference type="RefSeq" id="WP_271987327.1">
    <property type="nucleotide sequence ID" value="NZ_JAQMFS010000057.1"/>
</dbReference>
<protein>
    <submittedName>
        <fullName evidence="1">GrpB family protein</fullName>
    </submittedName>
</protein>
<name>A0AAW6B649_9BACL</name>
<dbReference type="InterPro" id="IPR007344">
    <property type="entry name" value="GrpB/CoaE"/>
</dbReference>
<dbReference type="AlphaFoldDB" id="A0AAW6B649"/>
<reference evidence="1" key="1">
    <citation type="submission" date="2023-08" db="EMBL/GenBank/DDBJ databases">
        <title>Dental plaque isolates bound by oral lectin ZG16B.</title>
        <authorList>
            <person name="Ghosh S."/>
        </authorList>
    </citation>
    <scope>NUCLEOTIDE SEQUENCE</scope>
    <source>
        <strain evidence="1">DP3_5B</strain>
    </source>
</reference>
<accession>A0AAW6B649</accession>
<evidence type="ECO:0000313" key="1">
    <source>
        <dbReference type="EMBL" id="MDB6186075.1"/>
    </source>
</evidence>
<dbReference type="EMBL" id="JAQMFS010000057">
    <property type="protein sequence ID" value="MDB6186075.1"/>
    <property type="molecule type" value="Genomic_DNA"/>
</dbReference>
<dbReference type="InterPro" id="IPR043519">
    <property type="entry name" value="NT_sf"/>
</dbReference>